<sequence length="282" mass="31769">MKNQLQEKDGQVVEVNQLKEKIDSLVAEKARLEERFANERAQMQKRMQNETARLEGVLAAERAKVAATAATPAVEGAAPNESSVQAAVEAARRIWEEEKQQLTKARDEAAEREKAVVEKSKELAETNSQLEASVRKFQQRLTEQMRKQQQQQQSGATANVETRVAEVTAKHEAALQAAVAEATAKVRAELESQAGEKGGVKQEDVVALTVRHQEELAALEKRLVEKHAEDPLLHLRQSQEDQLKLLLKMSKPSSRSVLRSLFKSAFKFHERNLRQRRRKPSK</sequence>
<feature type="coiled-coil region" evidence="1">
    <location>
        <begin position="1"/>
        <end position="53"/>
    </location>
</feature>
<gene>
    <name evidence="3" type="ORF">M422DRAFT_54081</name>
</gene>
<keyword evidence="4" id="KW-1185">Reference proteome</keyword>
<dbReference type="AlphaFoldDB" id="A0A0C9U5U2"/>
<dbReference type="EMBL" id="KN837278">
    <property type="protein sequence ID" value="KIJ29664.1"/>
    <property type="molecule type" value="Genomic_DNA"/>
</dbReference>
<evidence type="ECO:0000256" key="1">
    <source>
        <dbReference type="SAM" id="Coils"/>
    </source>
</evidence>
<feature type="compositionally biased region" description="Low complexity" evidence="2">
    <location>
        <begin position="139"/>
        <end position="153"/>
    </location>
</feature>
<dbReference type="Proteomes" id="UP000054279">
    <property type="component" value="Unassembled WGS sequence"/>
</dbReference>
<reference evidence="3 4" key="1">
    <citation type="submission" date="2014-06" db="EMBL/GenBank/DDBJ databases">
        <title>Evolutionary Origins and Diversification of the Mycorrhizal Mutualists.</title>
        <authorList>
            <consortium name="DOE Joint Genome Institute"/>
            <consortium name="Mycorrhizal Genomics Consortium"/>
            <person name="Kohler A."/>
            <person name="Kuo A."/>
            <person name="Nagy L.G."/>
            <person name="Floudas D."/>
            <person name="Copeland A."/>
            <person name="Barry K.W."/>
            <person name="Cichocki N."/>
            <person name="Veneault-Fourrey C."/>
            <person name="LaButti K."/>
            <person name="Lindquist E.A."/>
            <person name="Lipzen A."/>
            <person name="Lundell T."/>
            <person name="Morin E."/>
            <person name="Murat C."/>
            <person name="Riley R."/>
            <person name="Ohm R."/>
            <person name="Sun H."/>
            <person name="Tunlid A."/>
            <person name="Henrissat B."/>
            <person name="Grigoriev I.V."/>
            <person name="Hibbett D.S."/>
            <person name="Martin F."/>
        </authorList>
    </citation>
    <scope>NUCLEOTIDE SEQUENCE [LARGE SCALE GENOMIC DNA]</scope>
    <source>
        <strain evidence="3 4">SS14</strain>
    </source>
</reference>
<evidence type="ECO:0000256" key="2">
    <source>
        <dbReference type="SAM" id="MobiDB-lite"/>
    </source>
</evidence>
<accession>A0A0C9U5U2</accession>
<organism evidence="3 4">
    <name type="scientific">Sphaerobolus stellatus (strain SS14)</name>
    <dbReference type="NCBI Taxonomy" id="990650"/>
    <lineage>
        <taxon>Eukaryota</taxon>
        <taxon>Fungi</taxon>
        <taxon>Dikarya</taxon>
        <taxon>Basidiomycota</taxon>
        <taxon>Agaricomycotina</taxon>
        <taxon>Agaricomycetes</taxon>
        <taxon>Phallomycetidae</taxon>
        <taxon>Geastrales</taxon>
        <taxon>Sphaerobolaceae</taxon>
        <taxon>Sphaerobolus</taxon>
    </lineage>
</organism>
<protein>
    <submittedName>
        <fullName evidence="3">Uncharacterized protein</fullName>
    </submittedName>
</protein>
<name>A0A0C9U5U2_SPHS4</name>
<evidence type="ECO:0000313" key="4">
    <source>
        <dbReference type="Proteomes" id="UP000054279"/>
    </source>
</evidence>
<feature type="region of interest" description="Disordered" evidence="2">
    <location>
        <begin position="118"/>
        <end position="164"/>
    </location>
</feature>
<dbReference type="HOGENOM" id="CLU_987549_0_0_1"/>
<keyword evidence="1" id="KW-0175">Coiled coil</keyword>
<proteinExistence type="predicted"/>
<evidence type="ECO:0000313" key="3">
    <source>
        <dbReference type="EMBL" id="KIJ29664.1"/>
    </source>
</evidence>